<reference evidence="1 2" key="1">
    <citation type="submission" date="2014-07" db="EMBL/GenBank/DDBJ databases">
        <authorList>
            <person name="Wibberg Daniel"/>
        </authorList>
    </citation>
    <scope>NUCLEOTIDE SEQUENCE [LARGE SCALE GENOMIC DNA]</scope>
</reference>
<gene>
    <name evidence="1" type="ORF">BT1A1_0641</name>
</gene>
<name>A0A090IR08_9BACI</name>
<accession>A0A090IR08</accession>
<dbReference type="EMBL" id="CCRF01000022">
    <property type="protein sequence ID" value="CEE00496.1"/>
    <property type="molecule type" value="Genomic_DNA"/>
</dbReference>
<evidence type="ECO:0000313" key="2">
    <source>
        <dbReference type="Proteomes" id="UP000040576"/>
    </source>
</evidence>
<evidence type="ECO:0000313" key="1">
    <source>
        <dbReference type="EMBL" id="CEE00496.1"/>
    </source>
</evidence>
<dbReference type="Proteomes" id="UP000040576">
    <property type="component" value="Unassembled WGS sequence"/>
</dbReference>
<proteinExistence type="predicted"/>
<dbReference type="AlphaFoldDB" id="A0A090IR08"/>
<sequence>MIKIIKITGISDTYPEEIEGTYEWYAAKEPGHDFCDLYEAEYIYEKTGFFKGLNYHLIHYPDGEVHSPFQLQENVYVDKPVWNDGVLNFLVVDFRAQLIKITAYTPIMRKLETIAELALSEVEDCYNLMLETTPLTLGRSGHDGFYEIVWPEKKKIAIGKNETILFRDGDRLYFSEWYEDPDYHETVVVRDIHTGKIIEKSKGYLRRLPNNVYWKT</sequence>
<dbReference type="RefSeq" id="WP_081912254.1">
    <property type="nucleotide sequence ID" value="NZ_CCRF01000022.1"/>
</dbReference>
<organism evidence="1 2">
    <name type="scientific">Caldibacillus thermoamylovorans</name>
    <dbReference type="NCBI Taxonomy" id="35841"/>
    <lineage>
        <taxon>Bacteria</taxon>
        <taxon>Bacillati</taxon>
        <taxon>Bacillota</taxon>
        <taxon>Bacilli</taxon>
        <taxon>Bacillales</taxon>
        <taxon>Bacillaceae</taxon>
        <taxon>Caldibacillus</taxon>
    </lineage>
</organism>
<keyword evidence="2" id="KW-1185">Reference proteome</keyword>
<protein>
    <submittedName>
        <fullName evidence="1">Uncharacterized protein</fullName>
    </submittedName>
</protein>